<evidence type="ECO:0000256" key="1">
    <source>
        <dbReference type="SAM" id="MobiDB-lite"/>
    </source>
</evidence>
<name>A0ABC9BYL6_9POAL</name>
<keyword evidence="2" id="KW-1133">Transmembrane helix</keyword>
<accession>A0ABC9BYL6</accession>
<reference evidence="3" key="1">
    <citation type="submission" date="2024-10" db="EMBL/GenBank/DDBJ databases">
        <authorList>
            <person name="Ryan C."/>
        </authorList>
    </citation>
    <scope>NUCLEOTIDE SEQUENCE [LARGE SCALE GENOMIC DNA]</scope>
</reference>
<feature type="compositionally biased region" description="Polar residues" evidence="1">
    <location>
        <begin position="284"/>
        <end position="296"/>
    </location>
</feature>
<protein>
    <submittedName>
        <fullName evidence="3">Uncharacterized protein</fullName>
    </submittedName>
</protein>
<feature type="transmembrane region" description="Helical" evidence="2">
    <location>
        <begin position="351"/>
        <end position="372"/>
    </location>
</feature>
<dbReference type="EMBL" id="OZ075138">
    <property type="protein sequence ID" value="CAL5010924.1"/>
    <property type="molecule type" value="Genomic_DNA"/>
</dbReference>
<feature type="region of interest" description="Disordered" evidence="1">
    <location>
        <begin position="1"/>
        <end position="41"/>
    </location>
</feature>
<keyword evidence="2" id="KW-0472">Membrane</keyword>
<proteinExistence type="predicted"/>
<sequence length="422" mass="46724">MAQAISDFIPSPFLASSPQKGRAKMGEEPAVNSPHQRPRRWRQASLVWNASRGFISDPRRPQAPDVNPHQVHGAERRDLEGNSPTAPPTASGLVRLLSRSVLVRQIRRISQLVPAVGISLFRYILRLLTNNCNLFIQSPLSLSLIGCPVGNEQVFHGTPEDQLKQQHKRCSKYSQKALLFAITTFVAYLGSSSSSSSSSTGNIDFKIAMAAFLVAIPIDLISATRTPKWGCALVYLSWFLLVLLSYILLVSFHKDYSYAIIPVLLLVFAALLQCKLRPTVRQQSTTNIAEPSQHPNSKNEADRDLGTDDMADQDFENIFDWSAGLVNCGGLVSMILGHYNYMIGPNQAASVIGFLFFFTVVLGLYLMMVTTVRAAALTLYIRYLAYLLDVLLVGTLIATFIHGFWVSRNNQEVARGNSASRF</sequence>
<dbReference type="AlphaFoldDB" id="A0ABC9BYL6"/>
<feature type="transmembrane region" description="Helical" evidence="2">
    <location>
        <begin position="229"/>
        <end position="250"/>
    </location>
</feature>
<dbReference type="Proteomes" id="UP001497457">
    <property type="component" value="Chromosome 28b"/>
</dbReference>
<keyword evidence="4" id="KW-1185">Reference proteome</keyword>
<keyword evidence="2" id="KW-0812">Transmembrane</keyword>
<organism evidence="3 4">
    <name type="scientific">Urochloa decumbens</name>
    <dbReference type="NCBI Taxonomy" id="240449"/>
    <lineage>
        <taxon>Eukaryota</taxon>
        <taxon>Viridiplantae</taxon>
        <taxon>Streptophyta</taxon>
        <taxon>Embryophyta</taxon>
        <taxon>Tracheophyta</taxon>
        <taxon>Spermatophyta</taxon>
        <taxon>Magnoliopsida</taxon>
        <taxon>Liliopsida</taxon>
        <taxon>Poales</taxon>
        <taxon>Poaceae</taxon>
        <taxon>PACMAD clade</taxon>
        <taxon>Panicoideae</taxon>
        <taxon>Panicodae</taxon>
        <taxon>Paniceae</taxon>
        <taxon>Melinidinae</taxon>
        <taxon>Urochloa</taxon>
    </lineage>
</organism>
<evidence type="ECO:0000313" key="4">
    <source>
        <dbReference type="Proteomes" id="UP001497457"/>
    </source>
</evidence>
<evidence type="ECO:0000256" key="2">
    <source>
        <dbReference type="SAM" id="Phobius"/>
    </source>
</evidence>
<evidence type="ECO:0000313" key="3">
    <source>
        <dbReference type="EMBL" id="CAL5010924.1"/>
    </source>
</evidence>
<feature type="transmembrane region" description="Helical" evidence="2">
    <location>
        <begin position="256"/>
        <end position="274"/>
    </location>
</feature>
<feature type="transmembrane region" description="Helical" evidence="2">
    <location>
        <begin position="173"/>
        <end position="191"/>
    </location>
</feature>
<feature type="region of interest" description="Disordered" evidence="1">
    <location>
        <begin position="54"/>
        <end position="90"/>
    </location>
</feature>
<feature type="transmembrane region" description="Helical" evidence="2">
    <location>
        <begin position="384"/>
        <end position="405"/>
    </location>
</feature>
<feature type="transmembrane region" description="Helical" evidence="2">
    <location>
        <begin position="203"/>
        <end position="222"/>
    </location>
</feature>
<feature type="region of interest" description="Disordered" evidence="1">
    <location>
        <begin position="284"/>
        <end position="303"/>
    </location>
</feature>
<gene>
    <name evidence="3" type="ORF">URODEC1_LOCUS70210</name>
</gene>